<dbReference type="AlphaFoldDB" id="A0A4Y7SJI4"/>
<evidence type="ECO:0000313" key="2">
    <source>
        <dbReference type="Proteomes" id="UP000298030"/>
    </source>
</evidence>
<organism evidence="1 2">
    <name type="scientific">Coprinellus micaceus</name>
    <name type="common">Glistening ink-cap mushroom</name>
    <name type="synonym">Coprinus micaceus</name>
    <dbReference type="NCBI Taxonomy" id="71717"/>
    <lineage>
        <taxon>Eukaryota</taxon>
        <taxon>Fungi</taxon>
        <taxon>Dikarya</taxon>
        <taxon>Basidiomycota</taxon>
        <taxon>Agaricomycotina</taxon>
        <taxon>Agaricomycetes</taxon>
        <taxon>Agaricomycetidae</taxon>
        <taxon>Agaricales</taxon>
        <taxon>Agaricineae</taxon>
        <taxon>Psathyrellaceae</taxon>
        <taxon>Coprinellus</taxon>
    </lineage>
</organism>
<evidence type="ECO:0000313" key="1">
    <source>
        <dbReference type="EMBL" id="TEB21921.1"/>
    </source>
</evidence>
<dbReference type="Proteomes" id="UP000298030">
    <property type="component" value="Unassembled WGS sequence"/>
</dbReference>
<gene>
    <name evidence="1" type="ORF">FA13DRAFT_87230</name>
</gene>
<name>A0A4Y7SJI4_COPMI</name>
<reference evidence="1 2" key="1">
    <citation type="journal article" date="2019" name="Nat. Ecol. Evol.">
        <title>Megaphylogeny resolves global patterns of mushroom evolution.</title>
        <authorList>
            <person name="Varga T."/>
            <person name="Krizsan K."/>
            <person name="Foldi C."/>
            <person name="Dima B."/>
            <person name="Sanchez-Garcia M."/>
            <person name="Sanchez-Ramirez S."/>
            <person name="Szollosi G.J."/>
            <person name="Szarkandi J.G."/>
            <person name="Papp V."/>
            <person name="Albert L."/>
            <person name="Andreopoulos W."/>
            <person name="Angelini C."/>
            <person name="Antonin V."/>
            <person name="Barry K.W."/>
            <person name="Bougher N.L."/>
            <person name="Buchanan P."/>
            <person name="Buyck B."/>
            <person name="Bense V."/>
            <person name="Catcheside P."/>
            <person name="Chovatia M."/>
            <person name="Cooper J."/>
            <person name="Damon W."/>
            <person name="Desjardin D."/>
            <person name="Finy P."/>
            <person name="Geml J."/>
            <person name="Haridas S."/>
            <person name="Hughes K."/>
            <person name="Justo A."/>
            <person name="Karasinski D."/>
            <person name="Kautmanova I."/>
            <person name="Kiss B."/>
            <person name="Kocsube S."/>
            <person name="Kotiranta H."/>
            <person name="LaButti K.M."/>
            <person name="Lechner B.E."/>
            <person name="Liimatainen K."/>
            <person name="Lipzen A."/>
            <person name="Lukacs Z."/>
            <person name="Mihaltcheva S."/>
            <person name="Morgado L.N."/>
            <person name="Niskanen T."/>
            <person name="Noordeloos M.E."/>
            <person name="Ohm R.A."/>
            <person name="Ortiz-Santana B."/>
            <person name="Ovrebo C."/>
            <person name="Racz N."/>
            <person name="Riley R."/>
            <person name="Savchenko A."/>
            <person name="Shiryaev A."/>
            <person name="Soop K."/>
            <person name="Spirin V."/>
            <person name="Szebenyi C."/>
            <person name="Tomsovsky M."/>
            <person name="Tulloss R.E."/>
            <person name="Uehling J."/>
            <person name="Grigoriev I.V."/>
            <person name="Vagvolgyi C."/>
            <person name="Papp T."/>
            <person name="Martin F.M."/>
            <person name="Miettinen O."/>
            <person name="Hibbett D.S."/>
            <person name="Nagy L.G."/>
        </authorList>
    </citation>
    <scope>NUCLEOTIDE SEQUENCE [LARGE SCALE GENOMIC DNA]</scope>
    <source>
        <strain evidence="1 2">FP101781</strain>
    </source>
</reference>
<sequence>MTPTAIRLWDILRLNFGRGLDSKSPEPIEEHFSITPPWAQLPRLHLITTLRIPHFNTCPDSLLLSVLYFIEQDSGRTMRVILYELVIKPKRGSVGEDGSFDGYEVTVRPLTSGELPSSRCLPCGEPSAGLWVMGPCSPQGVFRSFAPRFPFDTERASLHTATESLTEGGAPEPVTLVPLMRAYPVASCPFSGRVLYRTEFLQREGQPVLCVDYLS</sequence>
<protein>
    <submittedName>
        <fullName evidence="1">Uncharacterized protein</fullName>
    </submittedName>
</protein>
<accession>A0A4Y7SJI4</accession>
<keyword evidence="2" id="KW-1185">Reference proteome</keyword>
<proteinExistence type="predicted"/>
<dbReference type="EMBL" id="QPFP01000100">
    <property type="protein sequence ID" value="TEB21921.1"/>
    <property type="molecule type" value="Genomic_DNA"/>
</dbReference>
<comment type="caution">
    <text evidence="1">The sequence shown here is derived from an EMBL/GenBank/DDBJ whole genome shotgun (WGS) entry which is preliminary data.</text>
</comment>